<name>A0A1I7H982_9BURK</name>
<gene>
    <name evidence="3" type="ORF">SAMN05216552_100579</name>
</gene>
<evidence type="ECO:0000256" key="2">
    <source>
        <dbReference type="SAM" id="SignalP"/>
    </source>
</evidence>
<feature type="signal peptide" evidence="2">
    <location>
        <begin position="1"/>
        <end position="27"/>
    </location>
</feature>
<proteinExistence type="predicted"/>
<evidence type="ECO:0000256" key="1">
    <source>
        <dbReference type="SAM" id="Phobius"/>
    </source>
</evidence>
<evidence type="ECO:0000313" key="3">
    <source>
        <dbReference type="EMBL" id="SFU57244.1"/>
    </source>
</evidence>
<dbReference type="Proteomes" id="UP000199391">
    <property type="component" value="Unassembled WGS sequence"/>
</dbReference>
<accession>A0A1I7H982</accession>
<keyword evidence="2" id="KW-0732">Signal</keyword>
<dbReference type="EMBL" id="FPBO01000005">
    <property type="protein sequence ID" value="SFU57244.1"/>
    <property type="molecule type" value="Genomic_DNA"/>
</dbReference>
<dbReference type="AlphaFoldDB" id="A0A1I7H982"/>
<keyword evidence="1" id="KW-1133">Transmembrane helix</keyword>
<keyword evidence="4" id="KW-1185">Reference proteome</keyword>
<dbReference type="RefSeq" id="WP_093554864.1">
    <property type="nucleotide sequence ID" value="NZ_FPBO01000005.1"/>
</dbReference>
<feature type="transmembrane region" description="Helical" evidence="1">
    <location>
        <begin position="120"/>
        <end position="139"/>
    </location>
</feature>
<dbReference type="STRING" id="1035707.SAMN05216552_100579"/>
<keyword evidence="1" id="KW-0472">Membrane</keyword>
<organism evidence="3 4">
    <name type="scientific">Pseudoduganella namucuonensis</name>
    <dbReference type="NCBI Taxonomy" id="1035707"/>
    <lineage>
        <taxon>Bacteria</taxon>
        <taxon>Pseudomonadati</taxon>
        <taxon>Pseudomonadota</taxon>
        <taxon>Betaproteobacteria</taxon>
        <taxon>Burkholderiales</taxon>
        <taxon>Oxalobacteraceae</taxon>
        <taxon>Telluria group</taxon>
        <taxon>Pseudoduganella</taxon>
    </lineage>
</organism>
<reference evidence="4" key="1">
    <citation type="submission" date="2016-10" db="EMBL/GenBank/DDBJ databases">
        <authorList>
            <person name="Varghese N."/>
            <person name="Submissions S."/>
        </authorList>
    </citation>
    <scope>NUCLEOTIDE SEQUENCE [LARGE SCALE GENOMIC DNA]</scope>
    <source>
        <strain evidence="4">CGMCC 1.11014</strain>
    </source>
</reference>
<protein>
    <submittedName>
        <fullName evidence="3">Uncharacterized protein</fullName>
    </submittedName>
</protein>
<evidence type="ECO:0000313" key="4">
    <source>
        <dbReference type="Proteomes" id="UP000199391"/>
    </source>
</evidence>
<dbReference type="OrthoDB" id="8759824at2"/>
<feature type="chain" id="PRO_5011791487" evidence="2">
    <location>
        <begin position="28"/>
        <end position="164"/>
    </location>
</feature>
<sequence>MATPRRNYPYLLPCAAAVLFTAASAHATPAAPSEAQPEQEHRAAGADWLERRASEGTAESMNAGVLGGAYLTPHNFAKIQATETHGKGHLPRADKDLSAELSAVQRYGLEEETEILDGDWWLPALGFLSATLTGVLMYARNPLSRKRKYRRTPHEPYGPYRKRG</sequence>
<keyword evidence="1" id="KW-0812">Transmembrane</keyword>